<accession>A0ABU3GN71</accession>
<protein>
    <submittedName>
        <fullName evidence="3">Uncharacterized protein with ParB-like and HNH nuclease domain</fullName>
    </submittedName>
</protein>
<dbReference type="RefSeq" id="WP_311946882.1">
    <property type="nucleotide sequence ID" value="NZ_JAVLVU010000001.1"/>
</dbReference>
<name>A0ABU3GN71_9SPHI</name>
<dbReference type="PANTHER" id="PTHR35149">
    <property type="entry name" value="SLL5132 PROTEIN"/>
    <property type="match status" value="1"/>
</dbReference>
<evidence type="ECO:0000259" key="2">
    <source>
        <dbReference type="Pfam" id="PF07510"/>
    </source>
</evidence>
<reference evidence="4" key="1">
    <citation type="submission" date="2023-07" db="EMBL/GenBank/DDBJ databases">
        <title>Functional and genomic diversity of the sorghum phyllosphere microbiome.</title>
        <authorList>
            <person name="Shade A."/>
        </authorList>
    </citation>
    <scope>NUCLEOTIDE SEQUENCE [LARGE SCALE GENOMIC DNA]</scope>
    <source>
        <strain evidence="4">SORGH_AS_0422</strain>
    </source>
</reference>
<comment type="caution">
    <text evidence="3">The sequence shown here is derived from an EMBL/GenBank/DDBJ whole genome shotgun (WGS) entry which is preliminary data.</text>
</comment>
<proteinExistence type="predicted"/>
<dbReference type="Proteomes" id="UP001258315">
    <property type="component" value="Unassembled WGS sequence"/>
</dbReference>
<feature type="domain" description="GmrSD restriction endonucleases N-terminal" evidence="1">
    <location>
        <begin position="36"/>
        <end position="275"/>
    </location>
</feature>
<dbReference type="InterPro" id="IPR004919">
    <property type="entry name" value="GmrSD_N"/>
</dbReference>
<dbReference type="InterPro" id="IPR011089">
    <property type="entry name" value="GmrSD_C"/>
</dbReference>
<dbReference type="Pfam" id="PF03235">
    <property type="entry name" value="GmrSD_N"/>
    <property type="match status" value="1"/>
</dbReference>
<feature type="domain" description="GmrSD restriction endonucleases C-terminal" evidence="2">
    <location>
        <begin position="490"/>
        <end position="606"/>
    </location>
</feature>
<dbReference type="Pfam" id="PF07510">
    <property type="entry name" value="GmrSD_C"/>
    <property type="match status" value="1"/>
</dbReference>
<evidence type="ECO:0000313" key="4">
    <source>
        <dbReference type="Proteomes" id="UP001258315"/>
    </source>
</evidence>
<organism evidence="3 4">
    <name type="scientific">Mucilaginibacter terrae</name>
    <dbReference type="NCBI Taxonomy" id="1955052"/>
    <lineage>
        <taxon>Bacteria</taxon>
        <taxon>Pseudomonadati</taxon>
        <taxon>Bacteroidota</taxon>
        <taxon>Sphingobacteriia</taxon>
        <taxon>Sphingobacteriales</taxon>
        <taxon>Sphingobacteriaceae</taxon>
        <taxon>Mucilaginibacter</taxon>
    </lineage>
</organism>
<keyword evidence="4" id="KW-1185">Reference proteome</keyword>
<evidence type="ECO:0000259" key="1">
    <source>
        <dbReference type="Pfam" id="PF03235"/>
    </source>
</evidence>
<dbReference type="EMBL" id="JAVLVU010000001">
    <property type="protein sequence ID" value="MDT3401065.1"/>
    <property type="molecule type" value="Genomic_DNA"/>
</dbReference>
<dbReference type="PANTHER" id="PTHR35149:SF1">
    <property type="entry name" value="DUF5655 DOMAIN-CONTAINING PROTEIN"/>
    <property type="match status" value="1"/>
</dbReference>
<evidence type="ECO:0000313" key="3">
    <source>
        <dbReference type="EMBL" id="MDT3401065.1"/>
    </source>
</evidence>
<gene>
    <name evidence="3" type="ORF">QE417_000137</name>
</gene>
<sequence length="651" mass="76982">MEMIEIFCDVNHSLYFKQINLITMSNYTLDTGKKYIKEIFASHCFYNIPEYQRPYVWGEDQISALLDDITSAMEHDKNKEYFLGCMIWNTKKVKEGDIEYVCQDILDGQQRFITLYLLQAVIRDFSTSKQLHDKVQERMLQEEDQFDGIPKRSRIEFQIRYDKNFIDNHIIIKGSTSDNIAFIEEIAVNKESSTSIKNMANAILSLRKWWLRKFDDLDGEEAIQKYLYDFYNYLSLKVLALYLATPDNLDDAYNLFTVLNSRGLQLQVSDILRAQNLRVIVDEKQRKEYAKLWETYESSIDAPYKSFDEFLWAMVFIKMKYRSDDNLSLTKAFNFMYERKVIQKGSDTFDFIGRYIKHFEAVTSNNFQSDDTGCFFSNLNYILTSTFGSTYIAPLMHYRECFGEYRIVEFILKLDNLCSASWLLGHRGLQSRIFMMLRKMDDLTKSVHLPKQAADEFLNSDILKYEYQDEKASTALDMEKLYELFDKEKWGSFSGTKINKTRYLLLKLDLLLSNFHTQLYFNKTISSVEHLIPQKIEGTSWDIREEDHKQWLHKLGNIILVDRKKNSSLSNLPYAQKSVRYAGAIENRANTNYIFITYKDWNIETVHFNHFRVNKLLKDYYSGNSLKTLKEIKKNLNQSSMNYTDYIEKTV</sequence>